<feature type="chain" id="PRO_5005488593" evidence="1">
    <location>
        <begin position="19"/>
        <end position="66"/>
    </location>
</feature>
<proteinExistence type="predicted"/>
<feature type="non-terminal residue" evidence="2">
    <location>
        <position position="66"/>
    </location>
</feature>
<evidence type="ECO:0000256" key="1">
    <source>
        <dbReference type="SAM" id="SignalP"/>
    </source>
</evidence>
<organism evidence="2">
    <name type="scientific">Lepeophtheirus salmonis</name>
    <name type="common">Salmon louse</name>
    <name type="synonym">Caligus salmonis</name>
    <dbReference type="NCBI Taxonomy" id="72036"/>
    <lineage>
        <taxon>Eukaryota</taxon>
        <taxon>Metazoa</taxon>
        <taxon>Ecdysozoa</taxon>
        <taxon>Arthropoda</taxon>
        <taxon>Crustacea</taxon>
        <taxon>Multicrustacea</taxon>
        <taxon>Hexanauplia</taxon>
        <taxon>Copepoda</taxon>
        <taxon>Siphonostomatoida</taxon>
        <taxon>Caligidae</taxon>
        <taxon>Lepeophtheirus</taxon>
    </lineage>
</organism>
<name>A0A0K2UBV3_LEPSM</name>
<sequence length="66" mass="6435">TAAAAFAVSKAFLNSALAATTAGVSETGFLSKTGALRGAAGNLESTVLNPKSSATYVTVCKTPLAS</sequence>
<accession>A0A0K2UBV3</accession>
<reference evidence="2" key="1">
    <citation type="submission" date="2014-05" db="EMBL/GenBank/DDBJ databases">
        <authorList>
            <person name="Chronopoulou M."/>
        </authorList>
    </citation>
    <scope>NUCLEOTIDE SEQUENCE</scope>
    <source>
        <tissue evidence="2">Whole organism</tissue>
    </source>
</reference>
<evidence type="ECO:0000313" key="2">
    <source>
        <dbReference type="EMBL" id="CDW35560.1"/>
    </source>
</evidence>
<dbReference type="AlphaFoldDB" id="A0A0K2UBV3"/>
<feature type="signal peptide" evidence="1">
    <location>
        <begin position="1"/>
        <end position="18"/>
    </location>
</feature>
<protein>
    <submittedName>
        <fullName evidence="2">Uncharacterized protein</fullName>
    </submittedName>
</protein>
<dbReference type="EMBL" id="HACA01018199">
    <property type="protein sequence ID" value="CDW35560.1"/>
    <property type="molecule type" value="Transcribed_RNA"/>
</dbReference>
<feature type="non-terminal residue" evidence="2">
    <location>
        <position position="1"/>
    </location>
</feature>
<keyword evidence="1" id="KW-0732">Signal</keyword>